<dbReference type="AlphaFoldDB" id="A0AAV5UR81"/>
<dbReference type="InterPro" id="IPR027353">
    <property type="entry name" value="NET_dom"/>
</dbReference>
<dbReference type="Proteomes" id="UP001432322">
    <property type="component" value="Unassembled WGS sequence"/>
</dbReference>
<sequence>LRLSLLQQNKTFIMEDHTEYSFDSEEDENQKAMNEDELKLLALSVLQLSNDKFRRIIQIVEKRETPGNFEPTELMIDFEILQPKTLHEIRVFVAACQRARNNIAPLAAMEESDGSISSMCNDLPIGNVLPQPSIAQKKRRTKKNKKR</sequence>
<gene>
    <name evidence="2" type="ORF">PFISCL1PPCAC_374</name>
</gene>
<dbReference type="GO" id="GO:0000785">
    <property type="term" value="C:chromatin"/>
    <property type="evidence" value="ECO:0007669"/>
    <property type="project" value="TreeGrafter"/>
</dbReference>
<protein>
    <recommendedName>
        <fullName evidence="1">NET domain-containing protein</fullName>
    </recommendedName>
</protein>
<dbReference type="InterPro" id="IPR050935">
    <property type="entry name" value="Bromo_chromatin_reader"/>
</dbReference>
<dbReference type="PANTHER" id="PTHR22880:SF225">
    <property type="entry name" value="BROMODOMAIN-CONTAINING PROTEIN BET-1-RELATED"/>
    <property type="match status" value="1"/>
</dbReference>
<dbReference type="GO" id="GO:0005634">
    <property type="term" value="C:nucleus"/>
    <property type="evidence" value="ECO:0007669"/>
    <property type="project" value="TreeGrafter"/>
</dbReference>
<dbReference type="GO" id="GO:0006355">
    <property type="term" value="P:regulation of DNA-templated transcription"/>
    <property type="evidence" value="ECO:0007669"/>
    <property type="project" value="TreeGrafter"/>
</dbReference>
<name>A0AAV5UR81_9BILA</name>
<feature type="domain" description="NET" evidence="1">
    <location>
        <begin position="23"/>
        <end position="104"/>
    </location>
</feature>
<feature type="non-terminal residue" evidence="2">
    <location>
        <position position="1"/>
    </location>
</feature>
<evidence type="ECO:0000313" key="3">
    <source>
        <dbReference type="Proteomes" id="UP001432322"/>
    </source>
</evidence>
<dbReference type="PANTHER" id="PTHR22880">
    <property type="entry name" value="FALZ-RELATED BROMODOMAIN-CONTAINING PROTEINS"/>
    <property type="match status" value="1"/>
</dbReference>
<evidence type="ECO:0000313" key="2">
    <source>
        <dbReference type="EMBL" id="GMT09077.1"/>
    </source>
</evidence>
<proteinExistence type="predicted"/>
<dbReference type="InterPro" id="IPR038336">
    <property type="entry name" value="NET_sf"/>
</dbReference>
<evidence type="ECO:0000259" key="1">
    <source>
        <dbReference type="PROSITE" id="PS51525"/>
    </source>
</evidence>
<dbReference type="EMBL" id="BTSY01000001">
    <property type="protein sequence ID" value="GMT09077.1"/>
    <property type="molecule type" value="Genomic_DNA"/>
</dbReference>
<dbReference type="PROSITE" id="PS51525">
    <property type="entry name" value="NET"/>
    <property type="match status" value="1"/>
</dbReference>
<dbReference type="Gene3D" id="1.20.1270.220">
    <property type="match status" value="1"/>
</dbReference>
<keyword evidence="3" id="KW-1185">Reference proteome</keyword>
<organism evidence="2 3">
    <name type="scientific">Pristionchus fissidentatus</name>
    <dbReference type="NCBI Taxonomy" id="1538716"/>
    <lineage>
        <taxon>Eukaryota</taxon>
        <taxon>Metazoa</taxon>
        <taxon>Ecdysozoa</taxon>
        <taxon>Nematoda</taxon>
        <taxon>Chromadorea</taxon>
        <taxon>Rhabditida</taxon>
        <taxon>Rhabditina</taxon>
        <taxon>Diplogasteromorpha</taxon>
        <taxon>Diplogasteroidea</taxon>
        <taxon>Neodiplogasteridae</taxon>
        <taxon>Pristionchus</taxon>
    </lineage>
</organism>
<comment type="caution">
    <text evidence="2">The sequence shown here is derived from an EMBL/GenBank/DDBJ whole genome shotgun (WGS) entry which is preliminary data.</text>
</comment>
<dbReference type="Pfam" id="PF17035">
    <property type="entry name" value="BET"/>
    <property type="match status" value="1"/>
</dbReference>
<accession>A0AAV5UR81</accession>
<dbReference type="GO" id="GO:0006338">
    <property type="term" value="P:chromatin remodeling"/>
    <property type="evidence" value="ECO:0007669"/>
    <property type="project" value="TreeGrafter"/>
</dbReference>
<reference evidence="2" key="1">
    <citation type="submission" date="2023-10" db="EMBL/GenBank/DDBJ databases">
        <title>Genome assembly of Pristionchus species.</title>
        <authorList>
            <person name="Yoshida K."/>
            <person name="Sommer R.J."/>
        </authorList>
    </citation>
    <scope>NUCLEOTIDE SEQUENCE</scope>
    <source>
        <strain evidence="2">RS5133</strain>
    </source>
</reference>